<accession>A0ABY2IL77</accession>
<evidence type="ECO:0000313" key="2">
    <source>
        <dbReference type="EMBL" id="TFC16536.1"/>
    </source>
</evidence>
<reference evidence="2 3" key="1">
    <citation type="submission" date="2019-03" db="EMBL/GenBank/DDBJ databases">
        <title>Genomics of glacier-inhabiting Cryobacterium strains.</title>
        <authorList>
            <person name="Liu Q."/>
            <person name="Xin Y.-H."/>
        </authorList>
    </citation>
    <scope>NUCLEOTIDE SEQUENCE [LARGE SCALE GENOMIC DNA]</scope>
    <source>
        <strain evidence="2 3">MDB1-5</strain>
    </source>
</reference>
<organism evidence="2 3">
    <name type="scientific">Cryobacterium glucosi</name>
    <dbReference type="NCBI Taxonomy" id="1259175"/>
    <lineage>
        <taxon>Bacteria</taxon>
        <taxon>Bacillati</taxon>
        <taxon>Actinomycetota</taxon>
        <taxon>Actinomycetes</taxon>
        <taxon>Micrococcales</taxon>
        <taxon>Microbacteriaceae</taxon>
        <taxon>Cryobacterium</taxon>
    </lineage>
</organism>
<sequence>MSAGDIDYGFTGYEPDLGGMTQAEVMGRGRIHQLIDDETVALMEGRVRKAGVLERLQAWRDEDAVAFSIGGRPSLISERAMITGMLLLAKEGSAMFMTNLRDIFMFRLSDASRALLNLEAPHSAFVGHIGEKARWYSNTTRAFQRMNDLMDPFPQERHRGKTYAEIQEILRTHDIQLEESRKQRLDEFSKLMLVMTFNEQSRPIRRASKKIDLSFDQTFVGTPTTKGYSRKNLARRVAEEAKVQEKKTLKPGPVDAFAGWHVSSGPRTDAAKGQVDLTTPDRKASTDEYRWGWEINIAVRVDSEEPGKHRFPALAVAATMSLPNVRVAEEAVSLMRSAKTLGLEPGVADADKQYFANSLPERLHHDAREEGFEASTDYRIDRLGPQGGDHGALYIEGGTYCPGTPESLQYATKELHGGLIDTETYRERIKSRKAFQLHVKEKADAKGRVVLRCPALGPSPTVTCPLRELLKTVTDKTRPGVESDDLPDFADKICSQHSVSFDTAKNIRQAQAFEYGTKEWDEFHTHARNSIESLNEQIKSGGTEDIESATRRRVRGFGAAQIIVTILLTNFNLRKIAAFISDKIKEEAKRQSNGEPVVRTVRRRDREFYNPYTDTYPPGVARPDKAKPPTTDETGGPPLRT</sequence>
<protein>
    <recommendedName>
        <fullName evidence="4">DUF222 domain-containing protein</fullName>
    </recommendedName>
</protein>
<dbReference type="Proteomes" id="UP000297604">
    <property type="component" value="Unassembled WGS sequence"/>
</dbReference>
<evidence type="ECO:0008006" key="4">
    <source>
        <dbReference type="Google" id="ProtNLM"/>
    </source>
</evidence>
<feature type="region of interest" description="Disordered" evidence="1">
    <location>
        <begin position="588"/>
        <end position="641"/>
    </location>
</feature>
<comment type="caution">
    <text evidence="2">The sequence shown here is derived from an EMBL/GenBank/DDBJ whole genome shotgun (WGS) entry which is preliminary data.</text>
</comment>
<keyword evidence="3" id="KW-1185">Reference proteome</keyword>
<proteinExistence type="predicted"/>
<gene>
    <name evidence="2" type="ORF">E3O46_17950</name>
</gene>
<dbReference type="RefSeq" id="WP_134562275.1">
    <property type="nucleotide sequence ID" value="NZ_SOFS01000046.1"/>
</dbReference>
<evidence type="ECO:0000313" key="3">
    <source>
        <dbReference type="Proteomes" id="UP000297604"/>
    </source>
</evidence>
<name>A0ABY2IL77_9MICO</name>
<evidence type="ECO:0000256" key="1">
    <source>
        <dbReference type="SAM" id="MobiDB-lite"/>
    </source>
</evidence>
<dbReference type="EMBL" id="SOFS01000046">
    <property type="protein sequence ID" value="TFC16536.1"/>
    <property type="molecule type" value="Genomic_DNA"/>
</dbReference>